<sequence>MAKVAPQLTQSLLANPPIRRQSRVRVRATMATTKADQFKDHHPSLEVLGGARDSFCPVIKTHLDRPYNPFPVFGSNRHLETIFAAFFRNIPDVRLKRECLRTQDDGTVALDWVSGDAGNLPGNSPILLLLPGLSGGSDDAYVRHMLVRARNKGWRVVVFNSRGCADSPVTTPQMYSASFLGDLDEVVKHVGSRYPKANLYGVGWSMGANILVQYLGKEPGSRRFSGAASLCNPFDLVMSDEDLCKGFNRIYNRSLGKALSGILKKYCSIFNHLDCFLNTIFVGIFIFMRFHIILCRHLLLFEDIGGEYNIPLAANANIIRDYDEGLTRVSFGFKSVDEYLQNSCSANYIKHANPNCLLIVTPKGGHLGWVAGENAPTGCPWTDPMVMDFLQHLENEKSGTPQDATNLLHHASKHLFFTPYIPITPFFNSTTVTRYTAIAATMSATPQPHCSIHVSGGALDSFLPAFNTLDRPYDSYPLVCSNNHLETIFAFFFRSTPDVRFQRECLRTKDNDTVTLDWVAGDDRSLFPNSPTLIFLGNIAMAKVSIAGLATNRLFFPPYIPLASSQTTNPFSTTVTRYTTMAATPLNPQPHPSLHVSGGALDSFLPAFKTLDHPYDSYPLVASNRHIETIFASKFRSVPDVRFRRECLRTKDNGTVALDWVAGDDRSLSPNSPTLILLPGLTGGSGDSYVRHMLLRARRKGWRVVVFNSRGCGNSPVTTPQFYSASFLGDIGQVVAHVSSRYPDANLYAAGWSLGANILVRYLAQESDSCLLSGAVSLCNPFNLVIADEDFHKGFNIVYDRALSASLRRIFSRHAPLFEEINGDYNIPAAANCKSVREFDEALTRVSFGFKSVDEYYQKSSSSDSIKNVTTPLLCIQAANDPIAPARGIPCEDIRENSNCMLIVTPEGGHLGWIAGNEAPFGAPWTDPVVMDFLEHLVRTKSISVSYSSKSKENKHTLPTSVK</sequence>
<dbReference type="FunFam" id="3.40.50.1820:FF:000140">
    <property type="entry name" value="Esterase/lipase/thioesterase family protein"/>
    <property type="match status" value="1"/>
</dbReference>
<keyword evidence="4" id="KW-1185">Reference proteome</keyword>
<dbReference type="PANTHER" id="PTHR10794">
    <property type="entry name" value="ABHYDROLASE DOMAIN-CONTAINING PROTEIN"/>
    <property type="match status" value="1"/>
</dbReference>
<name>A0A118JX96_CYNCS</name>
<comment type="caution">
    <text evidence="3">The sequence shown here is derived from an EMBL/GenBank/DDBJ whole genome shotgun (WGS) entry which is preliminary data.</text>
</comment>
<dbReference type="EMBL" id="LEKV01004394">
    <property type="protein sequence ID" value="KVH95275.1"/>
    <property type="molecule type" value="Genomic_DNA"/>
</dbReference>
<dbReference type="InterPro" id="IPR000073">
    <property type="entry name" value="AB_hydrolase_1"/>
</dbReference>
<proteinExistence type="inferred from homology"/>
<evidence type="ECO:0000313" key="3">
    <source>
        <dbReference type="EMBL" id="KVH95275.1"/>
    </source>
</evidence>
<protein>
    <submittedName>
        <fullName evidence="3">Uncharacterized protein family UPF0017, hydrolase-like, conserved site-containing protein</fullName>
    </submittedName>
</protein>
<dbReference type="InterPro" id="IPR029058">
    <property type="entry name" value="AB_hydrolase_fold"/>
</dbReference>
<dbReference type="GO" id="GO:0034338">
    <property type="term" value="F:short-chain carboxylesterase activity"/>
    <property type="evidence" value="ECO:0007669"/>
    <property type="project" value="TreeGrafter"/>
</dbReference>
<dbReference type="Proteomes" id="UP000243975">
    <property type="component" value="Unassembled WGS sequence"/>
</dbReference>
<keyword evidence="3" id="KW-0378">Hydrolase</keyword>
<evidence type="ECO:0000313" key="4">
    <source>
        <dbReference type="Proteomes" id="UP000243975"/>
    </source>
</evidence>
<accession>A0A118JX96</accession>
<gene>
    <name evidence="3" type="ORF">Ccrd_002643</name>
</gene>
<feature type="domain" description="AB hydrolase-1" evidence="2">
    <location>
        <begin position="673"/>
        <end position="911"/>
    </location>
</feature>
<comment type="similarity">
    <text evidence="1">Belongs to the AB hydrolase superfamily. AB hydrolase 4 family.</text>
</comment>
<reference evidence="3 4" key="1">
    <citation type="journal article" date="2016" name="Sci. Rep.">
        <title>The genome sequence of the outbreeding globe artichoke constructed de novo incorporating a phase-aware low-pass sequencing strategy of F1 progeny.</title>
        <authorList>
            <person name="Scaglione D."/>
            <person name="Reyes-Chin-Wo S."/>
            <person name="Acquadro A."/>
            <person name="Froenicke L."/>
            <person name="Portis E."/>
            <person name="Beitel C."/>
            <person name="Tirone M."/>
            <person name="Mauro R."/>
            <person name="Lo Monaco A."/>
            <person name="Mauromicale G."/>
            <person name="Faccioli P."/>
            <person name="Cattivelli L."/>
            <person name="Rieseberg L."/>
            <person name="Michelmore R."/>
            <person name="Lanteri S."/>
        </authorList>
    </citation>
    <scope>NUCLEOTIDE SEQUENCE [LARGE SCALE GENOMIC DNA]</scope>
    <source>
        <strain evidence="3">2C</strain>
    </source>
</reference>
<evidence type="ECO:0000259" key="2">
    <source>
        <dbReference type="Pfam" id="PF00561"/>
    </source>
</evidence>
<dbReference type="PROSITE" id="PS01133">
    <property type="entry name" value="UPF0017"/>
    <property type="match status" value="1"/>
</dbReference>
<feature type="domain" description="AB hydrolase-1" evidence="2">
    <location>
        <begin position="125"/>
        <end position="232"/>
    </location>
</feature>
<dbReference type="InterPro" id="IPR050960">
    <property type="entry name" value="AB_hydrolase_4_sf"/>
</dbReference>
<dbReference type="Gene3D" id="3.40.50.1820">
    <property type="entry name" value="alpha/beta hydrolase"/>
    <property type="match status" value="2"/>
</dbReference>
<dbReference type="SUPFAM" id="SSF53474">
    <property type="entry name" value="alpha/beta-Hydrolases"/>
    <property type="match status" value="2"/>
</dbReference>
<dbReference type="InterPro" id="IPR000952">
    <property type="entry name" value="AB_hydrolase_4_CS"/>
</dbReference>
<dbReference type="GO" id="GO:0047372">
    <property type="term" value="F:monoacylglycerol lipase activity"/>
    <property type="evidence" value="ECO:0007669"/>
    <property type="project" value="TreeGrafter"/>
</dbReference>
<dbReference type="PANTHER" id="PTHR10794:SF84">
    <property type="entry name" value="ESTERASE_LIPASE_THIOESTERASE FAMILY PROTEIN"/>
    <property type="match status" value="1"/>
</dbReference>
<organism evidence="3 4">
    <name type="scientific">Cynara cardunculus var. scolymus</name>
    <name type="common">Globe artichoke</name>
    <name type="synonym">Cynara scolymus</name>
    <dbReference type="NCBI Taxonomy" id="59895"/>
    <lineage>
        <taxon>Eukaryota</taxon>
        <taxon>Viridiplantae</taxon>
        <taxon>Streptophyta</taxon>
        <taxon>Embryophyta</taxon>
        <taxon>Tracheophyta</taxon>
        <taxon>Spermatophyta</taxon>
        <taxon>Magnoliopsida</taxon>
        <taxon>eudicotyledons</taxon>
        <taxon>Gunneridae</taxon>
        <taxon>Pentapetalae</taxon>
        <taxon>asterids</taxon>
        <taxon>campanulids</taxon>
        <taxon>Asterales</taxon>
        <taxon>Asteraceae</taxon>
        <taxon>Carduoideae</taxon>
        <taxon>Cardueae</taxon>
        <taxon>Carduinae</taxon>
        <taxon>Cynara</taxon>
    </lineage>
</organism>
<dbReference type="STRING" id="59895.A0A118JX96"/>
<dbReference type="Gramene" id="KVH95275">
    <property type="protein sequence ID" value="KVH95275"/>
    <property type="gene ID" value="Ccrd_002643"/>
</dbReference>
<dbReference type="Pfam" id="PF00561">
    <property type="entry name" value="Abhydrolase_1"/>
    <property type="match status" value="2"/>
</dbReference>
<dbReference type="AlphaFoldDB" id="A0A118JX96"/>
<evidence type="ECO:0000256" key="1">
    <source>
        <dbReference type="ARBA" id="ARBA00010884"/>
    </source>
</evidence>